<dbReference type="GO" id="GO:0046872">
    <property type="term" value="F:metal ion binding"/>
    <property type="evidence" value="ECO:0007669"/>
    <property type="project" value="UniProtKB-KW"/>
</dbReference>
<dbReference type="PROSITE" id="PS00893">
    <property type="entry name" value="NUDIX_BOX"/>
    <property type="match status" value="1"/>
</dbReference>
<dbReference type="Proteomes" id="UP000019184">
    <property type="component" value="Unassembled WGS sequence"/>
</dbReference>
<organism evidence="9 10">
    <name type="scientific">Candidatus Contendobacter odensis Run_B_J11</name>
    <dbReference type="NCBI Taxonomy" id="1400861"/>
    <lineage>
        <taxon>Bacteria</taxon>
        <taxon>Pseudomonadati</taxon>
        <taxon>Pseudomonadota</taxon>
        <taxon>Gammaproteobacteria</taxon>
        <taxon>Candidatus Competibacteraceae</taxon>
        <taxon>Candidatus Contendibacter</taxon>
    </lineage>
</organism>
<gene>
    <name evidence="9" type="ORF">BN874_1750022</name>
</gene>
<comment type="cofactor">
    <cofactor evidence="1">
        <name>Mg(2+)</name>
        <dbReference type="ChEBI" id="CHEBI:18420"/>
    </cofactor>
</comment>
<accession>A0A7U7J3H2</accession>
<evidence type="ECO:0000256" key="7">
    <source>
        <dbReference type="ARBA" id="ARBA00023679"/>
    </source>
</evidence>
<evidence type="ECO:0000256" key="1">
    <source>
        <dbReference type="ARBA" id="ARBA00001946"/>
    </source>
</evidence>
<evidence type="ECO:0000256" key="5">
    <source>
        <dbReference type="ARBA" id="ARBA00022801"/>
    </source>
</evidence>
<reference evidence="9 10" key="1">
    <citation type="journal article" date="2014" name="ISME J.">
        <title>Candidatus Competibacter-lineage genomes retrieved from metagenomes reveal functional metabolic diversity.</title>
        <authorList>
            <person name="McIlroy S.J."/>
            <person name="Albertsen M."/>
            <person name="Andresen E.K."/>
            <person name="Saunders A.M."/>
            <person name="Kristiansen R."/>
            <person name="Stokholm-Bjerregaard M."/>
            <person name="Nielsen K.L."/>
            <person name="Nielsen P.H."/>
        </authorList>
    </citation>
    <scope>NUCLEOTIDE SEQUENCE [LARGE SCALE GENOMIC DNA]</scope>
    <source>
        <strain evidence="9 10">Run_B_J11</strain>
    </source>
</reference>
<dbReference type="AlphaFoldDB" id="A0A7U7J3H2"/>
<evidence type="ECO:0000256" key="3">
    <source>
        <dbReference type="ARBA" id="ARBA00009595"/>
    </source>
</evidence>
<dbReference type="InterPro" id="IPR000086">
    <property type="entry name" value="NUDIX_hydrolase_dom"/>
</dbReference>
<keyword evidence="5 9" id="KW-0378">Hydrolase</keyword>
<dbReference type="PANTHER" id="PTHR42904">
    <property type="entry name" value="NUDIX HYDROLASE, NUDC SUBFAMILY"/>
    <property type="match status" value="1"/>
</dbReference>
<dbReference type="GO" id="GO:0019677">
    <property type="term" value="P:NAD+ catabolic process"/>
    <property type="evidence" value="ECO:0007669"/>
    <property type="project" value="TreeGrafter"/>
</dbReference>
<keyword evidence="6" id="KW-0460">Magnesium</keyword>
<evidence type="ECO:0000256" key="6">
    <source>
        <dbReference type="ARBA" id="ARBA00022842"/>
    </source>
</evidence>
<dbReference type="OrthoDB" id="9791656at2"/>
<evidence type="ECO:0000259" key="8">
    <source>
        <dbReference type="PROSITE" id="PS51462"/>
    </source>
</evidence>
<dbReference type="InterPro" id="IPR020084">
    <property type="entry name" value="NUDIX_hydrolase_CS"/>
</dbReference>
<dbReference type="InterPro" id="IPR050241">
    <property type="entry name" value="NAD-cap_RNA_hydrolase_NudC"/>
</dbReference>
<dbReference type="GO" id="GO:0005829">
    <property type="term" value="C:cytosol"/>
    <property type="evidence" value="ECO:0007669"/>
    <property type="project" value="TreeGrafter"/>
</dbReference>
<name>A0A7U7J3H2_9GAMM</name>
<comment type="catalytic activity">
    <reaction evidence="7">
        <text>a 5'-end NAD(+)-phospho-ribonucleoside in mRNA + H2O = a 5'-end phospho-adenosine-phospho-ribonucleoside in mRNA + beta-nicotinamide D-ribonucleotide + 2 H(+)</text>
        <dbReference type="Rhea" id="RHEA:60876"/>
        <dbReference type="Rhea" id="RHEA-COMP:15698"/>
        <dbReference type="Rhea" id="RHEA-COMP:15719"/>
        <dbReference type="ChEBI" id="CHEBI:14649"/>
        <dbReference type="ChEBI" id="CHEBI:15377"/>
        <dbReference type="ChEBI" id="CHEBI:15378"/>
        <dbReference type="ChEBI" id="CHEBI:144029"/>
        <dbReference type="ChEBI" id="CHEBI:144051"/>
    </reaction>
    <physiologicalReaction direction="left-to-right" evidence="7">
        <dbReference type="Rhea" id="RHEA:60877"/>
    </physiologicalReaction>
</comment>
<comment type="cofactor">
    <cofactor evidence="2">
        <name>Zn(2+)</name>
        <dbReference type="ChEBI" id="CHEBI:29105"/>
    </cofactor>
</comment>
<comment type="caution">
    <text evidence="9">The sequence shown here is derived from an EMBL/GenBank/DDBJ whole genome shotgun (WGS) entry which is preliminary data.</text>
</comment>
<dbReference type="Gene3D" id="3.90.79.10">
    <property type="entry name" value="Nucleoside Triphosphate Pyrophosphohydrolase"/>
    <property type="match status" value="1"/>
</dbReference>
<proteinExistence type="inferred from homology"/>
<dbReference type="GO" id="GO:0006742">
    <property type="term" value="P:NADP+ catabolic process"/>
    <property type="evidence" value="ECO:0007669"/>
    <property type="project" value="TreeGrafter"/>
</dbReference>
<dbReference type="EMBL" id="CBTK010000085">
    <property type="protein sequence ID" value="CDH44594.1"/>
    <property type="molecule type" value="Genomic_DNA"/>
</dbReference>
<dbReference type="PROSITE" id="PS51462">
    <property type="entry name" value="NUDIX"/>
    <property type="match status" value="1"/>
</dbReference>
<dbReference type="RefSeq" id="WP_034431773.1">
    <property type="nucleotide sequence ID" value="NZ_CBTK010000085.1"/>
</dbReference>
<evidence type="ECO:0000256" key="2">
    <source>
        <dbReference type="ARBA" id="ARBA00001947"/>
    </source>
</evidence>
<comment type="similarity">
    <text evidence="3">Belongs to the Nudix hydrolase family. NudC subfamily.</text>
</comment>
<dbReference type="SUPFAM" id="SSF55811">
    <property type="entry name" value="Nudix"/>
    <property type="match status" value="1"/>
</dbReference>
<evidence type="ECO:0000313" key="9">
    <source>
        <dbReference type="EMBL" id="CDH44594.1"/>
    </source>
</evidence>
<evidence type="ECO:0000256" key="4">
    <source>
        <dbReference type="ARBA" id="ARBA00022723"/>
    </source>
</evidence>
<keyword evidence="4" id="KW-0479">Metal-binding</keyword>
<keyword evidence="10" id="KW-1185">Reference proteome</keyword>
<sequence length="164" mass="18118">MIKAHFCPQCGNPLQSADVDGQFRPRCDAAGCGYIHWDNPVPVVAAIVEMDGAVILARNRAWPEHMFGLITGFLEKRETPDAAILREVQEELGLNAAAAHFIGYYPFFEMNQLILAFHVPARGEIVLNEELAAIKRVPVERLKPWTIGTGPAVRDWLANRASAA</sequence>
<evidence type="ECO:0000313" key="10">
    <source>
        <dbReference type="Proteomes" id="UP000019184"/>
    </source>
</evidence>
<feature type="domain" description="Nudix hydrolase" evidence="8">
    <location>
        <begin position="37"/>
        <end position="159"/>
    </location>
</feature>
<dbReference type="InterPro" id="IPR015797">
    <property type="entry name" value="NUDIX_hydrolase-like_dom_sf"/>
</dbReference>
<dbReference type="PANTHER" id="PTHR42904:SF6">
    <property type="entry name" value="NAD-CAPPED RNA HYDROLASE NUDT12"/>
    <property type="match status" value="1"/>
</dbReference>
<dbReference type="Pfam" id="PF00293">
    <property type="entry name" value="NUDIX"/>
    <property type="match status" value="1"/>
</dbReference>
<dbReference type="GO" id="GO:0035529">
    <property type="term" value="F:NADH pyrophosphatase activity"/>
    <property type="evidence" value="ECO:0007669"/>
    <property type="project" value="TreeGrafter"/>
</dbReference>
<protein>
    <submittedName>
        <fullName evidence="9">NUDIX hydrolase</fullName>
    </submittedName>
</protein>